<gene>
    <name evidence="3" type="ORF">FHS00_002748</name>
</gene>
<evidence type="ECO:0000313" key="4">
    <source>
        <dbReference type="Proteomes" id="UP000576152"/>
    </source>
</evidence>
<reference evidence="3 4" key="1">
    <citation type="submission" date="2020-08" db="EMBL/GenBank/DDBJ databases">
        <title>Genomic Encyclopedia of Type Strains, Phase III (KMG-III): the genomes of soil and plant-associated and newly described type strains.</title>
        <authorList>
            <person name="Whitman W."/>
        </authorList>
    </citation>
    <scope>NUCLEOTIDE SEQUENCE [LARGE SCALE GENOMIC DNA]</scope>
    <source>
        <strain evidence="3 4">CECT 8572</strain>
    </source>
</reference>
<dbReference type="Proteomes" id="UP000576152">
    <property type="component" value="Unassembled WGS sequence"/>
</dbReference>
<evidence type="ECO:0000256" key="2">
    <source>
        <dbReference type="SAM" id="SignalP"/>
    </source>
</evidence>
<sequence>MRLALLALVLLAACGAGGVPEAPGATLPYGETGTDRRLGGLP</sequence>
<keyword evidence="2" id="KW-0732">Signal</keyword>
<feature type="signal peptide" evidence="2">
    <location>
        <begin position="1"/>
        <end position="18"/>
    </location>
</feature>
<feature type="region of interest" description="Disordered" evidence="1">
    <location>
        <begin position="22"/>
        <end position="42"/>
    </location>
</feature>
<evidence type="ECO:0000256" key="1">
    <source>
        <dbReference type="SAM" id="MobiDB-lite"/>
    </source>
</evidence>
<proteinExistence type="predicted"/>
<dbReference type="EMBL" id="JACIBX010000011">
    <property type="protein sequence ID" value="MBB3713147.1"/>
    <property type="molecule type" value="Genomic_DNA"/>
</dbReference>
<protein>
    <recommendedName>
        <fullName evidence="5">Argininosuccinate lyase</fullName>
    </recommendedName>
</protein>
<feature type="chain" id="PRO_5045557233" description="Argininosuccinate lyase" evidence="2">
    <location>
        <begin position="19"/>
        <end position="42"/>
    </location>
</feature>
<name>A0ABR6HRJ3_9RHOB</name>
<feature type="compositionally biased region" description="Basic and acidic residues" evidence="1">
    <location>
        <begin position="33"/>
        <end position="42"/>
    </location>
</feature>
<evidence type="ECO:0000313" key="3">
    <source>
        <dbReference type="EMBL" id="MBB3713147.1"/>
    </source>
</evidence>
<evidence type="ECO:0008006" key="5">
    <source>
        <dbReference type="Google" id="ProtNLM"/>
    </source>
</evidence>
<keyword evidence="4" id="KW-1185">Reference proteome</keyword>
<comment type="caution">
    <text evidence="3">The sequence shown here is derived from an EMBL/GenBank/DDBJ whole genome shotgun (WGS) entry which is preliminary data.</text>
</comment>
<organism evidence="3 4">
    <name type="scientific">Limimaricola variabilis</name>
    <dbReference type="NCBI Taxonomy" id="1492771"/>
    <lineage>
        <taxon>Bacteria</taxon>
        <taxon>Pseudomonadati</taxon>
        <taxon>Pseudomonadota</taxon>
        <taxon>Alphaproteobacteria</taxon>
        <taxon>Rhodobacterales</taxon>
        <taxon>Paracoccaceae</taxon>
        <taxon>Limimaricola</taxon>
    </lineage>
</organism>
<accession>A0ABR6HRJ3</accession>
<dbReference type="RefSeq" id="WP_281372319.1">
    <property type="nucleotide sequence ID" value="NZ_JACIBX010000011.1"/>
</dbReference>